<comment type="caution">
    <text evidence="1">The sequence shown here is derived from an EMBL/GenBank/DDBJ whole genome shotgun (WGS) entry which is preliminary data.</text>
</comment>
<gene>
    <name evidence="1" type="ORF">DCF15_13595</name>
</gene>
<evidence type="ECO:0000313" key="2">
    <source>
        <dbReference type="Proteomes" id="UP000249794"/>
    </source>
</evidence>
<dbReference type="InterPro" id="IPR024364">
    <property type="entry name" value="Baseplate_phage_T4-like"/>
</dbReference>
<reference evidence="1 2" key="2">
    <citation type="submission" date="2018-06" db="EMBL/GenBank/DDBJ databases">
        <title>Metagenomic assembly of (sub)arctic Cyanobacteria and their associated microbiome from non-axenic cultures.</title>
        <authorList>
            <person name="Baurain D."/>
        </authorList>
    </citation>
    <scope>NUCLEOTIDE SEQUENCE [LARGE SCALE GENOMIC DNA]</scope>
    <source>
        <strain evidence="1">ULC027bin1</strain>
    </source>
</reference>
<accession>A0A2W4Z0Y3</accession>
<dbReference type="Pfam" id="PF12322">
    <property type="entry name" value="T4_baseplate"/>
    <property type="match status" value="1"/>
</dbReference>
<dbReference type="AlphaFoldDB" id="A0A2W4Z0Y3"/>
<name>A0A2W4Z0Y3_9CYAN</name>
<dbReference type="EMBL" id="QBMP01000145">
    <property type="protein sequence ID" value="PZO52631.1"/>
    <property type="molecule type" value="Genomic_DNA"/>
</dbReference>
<dbReference type="Proteomes" id="UP000249794">
    <property type="component" value="Unassembled WGS sequence"/>
</dbReference>
<sequence>MRALSVRELLQVWEQGCSQSPTNRALTLLSVACPDIAMKELAELSIGQRDARLLSLREWTFGSHLVSVVNCPSCGDRLELNFSIADICTASEIPPPSTLSLKQEGYLVRFRLPNSCDVANATTQDAVIAQQQLLERCLVEALYKAEPYSLEQLPKGILDAVVEQMALADPQADVKFALTCPACQHAWKSVFDIVSYFWDELNVWAVRLLREVHVLASVYGWHETDSCI</sequence>
<protein>
    <submittedName>
        <fullName evidence="1">Phage baseplate protein</fullName>
    </submittedName>
</protein>
<evidence type="ECO:0000313" key="1">
    <source>
        <dbReference type="EMBL" id="PZO52631.1"/>
    </source>
</evidence>
<organism evidence="1 2">
    <name type="scientific">Phormidesmis priestleyi</name>
    <dbReference type="NCBI Taxonomy" id="268141"/>
    <lineage>
        <taxon>Bacteria</taxon>
        <taxon>Bacillati</taxon>
        <taxon>Cyanobacteriota</taxon>
        <taxon>Cyanophyceae</taxon>
        <taxon>Leptolyngbyales</taxon>
        <taxon>Leptolyngbyaceae</taxon>
        <taxon>Phormidesmis</taxon>
    </lineage>
</organism>
<reference evidence="2" key="1">
    <citation type="submission" date="2018-04" db="EMBL/GenBank/DDBJ databases">
        <authorList>
            <person name="Cornet L."/>
        </authorList>
    </citation>
    <scope>NUCLEOTIDE SEQUENCE [LARGE SCALE GENOMIC DNA]</scope>
</reference>
<proteinExistence type="predicted"/>